<gene>
    <name evidence="2" type="ORF">CO059_02870</name>
</gene>
<comment type="caution">
    <text evidence="2">The sequence shown here is derived from an EMBL/GenBank/DDBJ whole genome shotgun (WGS) entry which is preliminary data.</text>
</comment>
<feature type="transmembrane region" description="Helical" evidence="1">
    <location>
        <begin position="12"/>
        <end position="31"/>
    </location>
</feature>
<dbReference type="GO" id="GO:0140359">
    <property type="term" value="F:ABC-type transporter activity"/>
    <property type="evidence" value="ECO:0007669"/>
    <property type="project" value="InterPro"/>
</dbReference>
<dbReference type="AlphaFoldDB" id="A0A2M8EI26"/>
<feature type="transmembrane region" description="Helical" evidence="1">
    <location>
        <begin position="238"/>
        <end position="262"/>
    </location>
</feature>
<keyword evidence="1" id="KW-0472">Membrane</keyword>
<reference evidence="3" key="1">
    <citation type="submission" date="2017-09" db="EMBL/GenBank/DDBJ databases">
        <title>Depth-based differentiation of microbial function through sediment-hosted aquifers and enrichment of novel symbionts in the deep terrestrial subsurface.</title>
        <authorList>
            <person name="Probst A.J."/>
            <person name="Ladd B."/>
            <person name="Jarett J.K."/>
            <person name="Geller-Mcgrath D.E."/>
            <person name="Sieber C.M.K."/>
            <person name="Emerson J.B."/>
            <person name="Anantharaman K."/>
            <person name="Thomas B.C."/>
            <person name="Malmstrom R."/>
            <person name="Stieglmeier M."/>
            <person name="Klingl A."/>
            <person name="Woyke T."/>
            <person name="Ryan C.M."/>
            <person name="Banfield J.F."/>
        </authorList>
    </citation>
    <scope>NUCLEOTIDE SEQUENCE [LARGE SCALE GENOMIC DNA]</scope>
</reference>
<dbReference type="PANTHER" id="PTHR37305:SF2">
    <property type="entry name" value="BACITRACIN TRANSPORT PERMEASE PROTEIN BCRB"/>
    <property type="match status" value="1"/>
</dbReference>
<dbReference type="GO" id="GO:0005886">
    <property type="term" value="C:plasma membrane"/>
    <property type="evidence" value="ECO:0007669"/>
    <property type="project" value="UniProtKB-SubCell"/>
</dbReference>
<evidence type="ECO:0008006" key="4">
    <source>
        <dbReference type="Google" id="ProtNLM"/>
    </source>
</evidence>
<organism evidence="2 3">
    <name type="scientific">candidate division WWE3 bacterium CG_4_9_14_0_2_um_filter_48_10</name>
    <dbReference type="NCBI Taxonomy" id="1975078"/>
    <lineage>
        <taxon>Bacteria</taxon>
        <taxon>Katanobacteria</taxon>
    </lineage>
</organism>
<name>A0A2M8EI26_UNCKA</name>
<dbReference type="PANTHER" id="PTHR37305">
    <property type="entry name" value="INTEGRAL MEMBRANE PROTEIN-RELATED"/>
    <property type="match status" value="1"/>
</dbReference>
<protein>
    <recommendedName>
        <fullName evidence="4">ABC transporter permease</fullName>
    </recommendedName>
</protein>
<sequence length="268" mass="30134">MLALVTRVIKDNRTFFIANAFIWVLFIWMYVAFFPSVSENAAQLQEAFKSYPESFFKAFSINMDVMFTNLEGFLSIEYYSIVWPILMVIFVLTYGSFTIAGEIDRGTIEVLLAQPISRTKIYWAKYLAGVILILAFVFLSNFSVVPFTMLYHVKFQWQALLTISALGFLFSLSVFSVTTMLSSLFSSRAKAASLAGGVLIVMYVLNIISKFKVSVDNLKYLSFFHYFDHSAALIDNHISALAVAVFLGVSLTCTLAGLIAFIKRDIAT</sequence>
<keyword evidence="1" id="KW-1133">Transmembrane helix</keyword>
<feature type="transmembrane region" description="Helical" evidence="1">
    <location>
        <begin position="81"/>
        <end position="101"/>
    </location>
</feature>
<dbReference type="Pfam" id="PF12679">
    <property type="entry name" value="ABC2_membrane_2"/>
    <property type="match status" value="1"/>
</dbReference>
<keyword evidence="1" id="KW-0812">Transmembrane</keyword>
<feature type="transmembrane region" description="Helical" evidence="1">
    <location>
        <begin position="157"/>
        <end position="179"/>
    </location>
</feature>
<dbReference type="EMBL" id="PFSK01000042">
    <property type="protein sequence ID" value="PJC22162.1"/>
    <property type="molecule type" value="Genomic_DNA"/>
</dbReference>
<evidence type="ECO:0000256" key="1">
    <source>
        <dbReference type="SAM" id="Phobius"/>
    </source>
</evidence>
<feature type="transmembrane region" description="Helical" evidence="1">
    <location>
        <begin position="191"/>
        <end position="209"/>
    </location>
</feature>
<feature type="transmembrane region" description="Helical" evidence="1">
    <location>
        <begin position="122"/>
        <end position="145"/>
    </location>
</feature>
<proteinExistence type="predicted"/>
<evidence type="ECO:0000313" key="2">
    <source>
        <dbReference type="EMBL" id="PJC22162.1"/>
    </source>
</evidence>
<dbReference type="Proteomes" id="UP000228781">
    <property type="component" value="Unassembled WGS sequence"/>
</dbReference>
<evidence type="ECO:0000313" key="3">
    <source>
        <dbReference type="Proteomes" id="UP000228781"/>
    </source>
</evidence>
<accession>A0A2M8EI26</accession>